<feature type="compositionally biased region" description="Basic and acidic residues" evidence="1">
    <location>
        <begin position="360"/>
        <end position="369"/>
    </location>
</feature>
<keyword evidence="3" id="KW-1185">Reference proteome</keyword>
<feature type="region of interest" description="Disordered" evidence="1">
    <location>
        <begin position="1"/>
        <end position="67"/>
    </location>
</feature>
<feature type="region of interest" description="Disordered" evidence="1">
    <location>
        <begin position="190"/>
        <end position="249"/>
    </location>
</feature>
<feature type="compositionally biased region" description="Polar residues" evidence="1">
    <location>
        <begin position="289"/>
        <end position="304"/>
    </location>
</feature>
<dbReference type="OrthoDB" id="10490660at2759"/>
<proteinExistence type="predicted"/>
<evidence type="ECO:0000313" key="2">
    <source>
        <dbReference type="EMBL" id="GHJ89908.1"/>
    </source>
</evidence>
<accession>A0A8H3TZG0</accession>
<feature type="region of interest" description="Disordered" evidence="1">
    <location>
        <begin position="272"/>
        <end position="304"/>
    </location>
</feature>
<reference evidence="2" key="1">
    <citation type="submission" date="2020-07" db="EMBL/GenBank/DDBJ databases">
        <title>Draft Genome Sequence of a Deep-Sea Yeast, Naganishia (Cryptococcus) liquefaciens strain N6.</title>
        <authorList>
            <person name="Han Y.W."/>
            <person name="Kajitani R."/>
            <person name="Morimoto H."/>
            <person name="Parhat M."/>
            <person name="Tsubouchi H."/>
            <person name="Bakenova O."/>
            <person name="Ogata M."/>
            <person name="Argunhan B."/>
            <person name="Aoki R."/>
            <person name="Kajiwara S."/>
            <person name="Itoh T."/>
            <person name="Iwasaki H."/>
        </authorList>
    </citation>
    <scope>NUCLEOTIDE SEQUENCE</scope>
    <source>
        <strain evidence="2">N6</strain>
    </source>
</reference>
<dbReference type="EMBL" id="BLZA01000053">
    <property type="protein sequence ID" value="GHJ89908.1"/>
    <property type="molecule type" value="Genomic_DNA"/>
</dbReference>
<dbReference type="Proteomes" id="UP000620104">
    <property type="component" value="Unassembled WGS sequence"/>
</dbReference>
<evidence type="ECO:0000256" key="1">
    <source>
        <dbReference type="SAM" id="MobiDB-lite"/>
    </source>
</evidence>
<sequence length="440" mass="47401">MPVLIQDFPRTDHQHFPNPPIPSQPISPVALTRTDHTPWRGRKRSRSPSTSPVGSGEEEKAWRPWKGAFAVEGEEEIPRLEVDPARQQWLGFPREIARPGGGDLSPTSSYATGVNLVIPLDSPSVREPGSMRLLCGGEASKNATDGQVSTLAGTSRHDRARDTSIQVPIPSGRIQPPTVDRPILLQSFPGLSGSGFAEGTASRDSRQDGSGAARSRTTSGSALNKRIFRDGINGTAGNDVRERRSLDSPNANYVETNAILHDLHAQRLVRHPLPGSTAKGPKTELRSMNPPTAKNPTWRSPSPQRSVAIALPISPNASVTSVSSTETATSDDRDAERALLVAGYEGAGGSRLTDDVGGGDARKQRDRSPIRRRHRMLLYRPQGDSEEDDDGKSASDEGETIPAGTARGRMMSGGSTVSAGYEDMNRLLGRLAIQRRGCRR</sequence>
<name>A0A8H3TZG0_9TREE</name>
<protein>
    <submittedName>
        <fullName evidence="2">Uncharacterized protein</fullName>
    </submittedName>
</protein>
<dbReference type="AlphaFoldDB" id="A0A8H3TZG0"/>
<comment type="caution">
    <text evidence="2">The sequence shown here is derived from an EMBL/GenBank/DDBJ whole genome shotgun (WGS) entry which is preliminary data.</text>
</comment>
<feature type="region of interest" description="Disordered" evidence="1">
    <location>
        <begin position="346"/>
        <end position="414"/>
    </location>
</feature>
<evidence type="ECO:0000313" key="3">
    <source>
        <dbReference type="Proteomes" id="UP000620104"/>
    </source>
</evidence>
<gene>
    <name evidence="2" type="ORF">NliqN6_6310</name>
</gene>
<organism evidence="2 3">
    <name type="scientific">Naganishia liquefaciens</name>
    <dbReference type="NCBI Taxonomy" id="104408"/>
    <lineage>
        <taxon>Eukaryota</taxon>
        <taxon>Fungi</taxon>
        <taxon>Dikarya</taxon>
        <taxon>Basidiomycota</taxon>
        <taxon>Agaricomycotina</taxon>
        <taxon>Tremellomycetes</taxon>
        <taxon>Filobasidiales</taxon>
        <taxon>Filobasidiaceae</taxon>
        <taxon>Naganishia</taxon>
    </lineage>
</organism>